<dbReference type="GO" id="GO:0046983">
    <property type="term" value="F:protein dimerization activity"/>
    <property type="evidence" value="ECO:0007669"/>
    <property type="project" value="InterPro"/>
</dbReference>
<keyword evidence="2" id="KW-1185">Reference proteome</keyword>
<proteinExistence type="predicted"/>
<gene>
    <name evidence="1" type="ORF">QD47_24935</name>
</gene>
<protein>
    <recommendedName>
        <fullName evidence="3">Aspartyl-phosphate phosphatase Spo0E family protein</fullName>
    </recommendedName>
</protein>
<dbReference type="AlphaFoldDB" id="A0A0D7WZ32"/>
<comment type="caution">
    <text evidence="1">The sequence shown here is derived from an EMBL/GenBank/DDBJ whole genome shotgun (WGS) entry which is preliminary data.</text>
</comment>
<dbReference type="SUPFAM" id="SSF140500">
    <property type="entry name" value="BAS1536-like"/>
    <property type="match status" value="1"/>
</dbReference>
<dbReference type="PATRIC" id="fig|159743.3.peg.5522"/>
<reference evidence="1 2" key="1">
    <citation type="submission" date="2014-11" db="EMBL/GenBank/DDBJ databases">
        <title>Draft Genome Sequences of Paenibacillus polymyxa NRRL B-30509 and Paenibacillus terrae NRRL B-30644, Strains from a Poultry Environment that Produce Tridecaptin A and Paenicidins.</title>
        <authorList>
            <person name="van Belkum M.J."/>
            <person name="Lohans C.T."/>
            <person name="Vederas J.C."/>
        </authorList>
    </citation>
    <scope>NUCLEOTIDE SEQUENCE [LARGE SCALE GENOMIC DNA]</scope>
    <source>
        <strain evidence="1 2">NRRL B-30644</strain>
    </source>
</reference>
<dbReference type="EMBL" id="JTHP01000071">
    <property type="protein sequence ID" value="KJD43012.1"/>
    <property type="molecule type" value="Genomic_DNA"/>
</dbReference>
<dbReference type="InterPro" id="IPR018540">
    <property type="entry name" value="Spo0E-like"/>
</dbReference>
<dbReference type="RefSeq" id="WP_044648646.1">
    <property type="nucleotide sequence ID" value="NZ_JTHP01000071.1"/>
</dbReference>
<accession>A0A0D7WZ32</accession>
<dbReference type="InterPro" id="IPR036638">
    <property type="entry name" value="HLH_DNA-bd_sf"/>
</dbReference>
<organism evidence="1 2">
    <name type="scientific">Paenibacillus terrae</name>
    <dbReference type="NCBI Taxonomy" id="159743"/>
    <lineage>
        <taxon>Bacteria</taxon>
        <taxon>Bacillati</taxon>
        <taxon>Bacillota</taxon>
        <taxon>Bacilli</taxon>
        <taxon>Bacillales</taxon>
        <taxon>Paenibacillaceae</taxon>
        <taxon>Paenibacillus</taxon>
    </lineage>
</organism>
<evidence type="ECO:0008006" key="3">
    <source>
        <dbReference type="Google" id="ProtNLM"/>
    </source>
</evidence>
<dbReference type="Proteomes" id="UP000032534">
    <property type="component" value="Unassembled WGS sequence"/>
</dbReference>
<dbReference type="GO" id="GO:0043937">
    <property type="term" value="P:regulation of sporulation"/>
    <property type="evidence" value="ECO:0007669"/>
    <property type="project" value="InterPro"/>
</dbReference>
<name>A0A0D7WZ32_9BACL</name>
<dbReference type="Gene3D" id="4.10.280.10">
    <property type="entry name" value="Helix-loop-helix DNA-binding domain"/>
    <property type="match status" value="1"/>
</dbReference>
<dbReference type="OrthoDB" id="2627535at2"/>
<dbReference type="Pfam" id="PF09388">
    <property type="entry name" value="SpoOE-like"/>
    <property type="match status" value="1"/>
</dbReference>
<evidence type="ECO:0000313" key="1">
    <source>
        <dbReference type="EMBL" id="KJD43012.1"/>
    </source>
</evidence>
<dbReference type="InterPro" id="IPR037208">
    <property type="entry name" value="Spo0E-like_sf"/>
</dbReference>
<sequence length="59" mass="7084">MNTNETLNQQMEDARQRLYDLSEQYGFAHASVLEQSMFLDELINQHNRKFQTRKLPQLL</sequence>
<evidence type="ECO:0000313" key="2">
    <source>
        <dbReference type="Proteomes" id="UP000032534"/>
    </source>
</evidence>